<sequence>MSAPFHDRRLEALTHLLLDGDLPPDAAEELAGLLRGSSEARRHYRRIIAIHSSLVRHGRDEVPTFAPEIVPMPVRRRGLWWPVAAAAAVGLMVGTVIFSSRRPDPAPATLSGMTAASWPEPVALQQGFGPGRVQDLAGGFAELSYRSGVKVVLEAPCRFEVTGDHSMKVTRGRASVKVPKGTSGFYVDTPGGRITDLGTEFGVAVGRGDDGAVVVSEVFDGEIQIPGAASSFQRLKRGESMAILRDSGGTRLLSQLDNQPVSIANPARQLPAARPRPADGVNLALGKPVFSPNYYAGRTGEVFPPDKLTDGRLNDTGVPGDWSFWLAPNQVDGEFTVDLLEPATIARVDLQNTRNRNHADRGTRAFSLLVSDDNVSFREVARGELAQITELPPPGTDIPFESFRFAPVTARYVKLVCLSHWRNASRPVSNPNEGGGLNEIRIFAP</sequence>
<dbReference type="GO" id="GO:0016989">
    <property type="term" value="F:sigma factor antagonist activity"/>
    <property type="evidence" value="ECO:0007669"/>
    <property type="project" value="TreeGrafter"/>
</dbReference>
<keyword evidence="1" id="KW-0472">Membrane</keyword>
<feature type="domain" description="F5/8 type C" evidence="2">
    <location>
        <begin position="278"/>
        <end position="424"/>
    </location>
</feature>
<dbReference type="RefSeq" id="WP_211629571.1">
    <property type="nucleotide sequence ID" value="NZ_CP073100.1"/>
</dbReference>
<dbReference type="PANTHER" id="PTHR30273:SF2">
    <property type="entry name" value="PROTEIN FECR"/>
    <property type="match status" value="1"/>
</dbReference>
<dbReference type="InterPro" id="IPR006860">
    <property type="entry name" value="FecR"/>
</dbReference>
<evidence type="ECO:0000313" key="3">
    <source>
        <dbReference type="EMBL" id="QUE49482.1"/>
    </source>
</evidence>
<dbReference type="PROSITE" id="PS50022">
    <property type="entry name" value="FA58C_3"/>
    <property type="match status" value="1"/>
</dbReference>
<organism evidence="3 4">
    <name type="scientific">Luteolibacter ambystomatis</name>
    <dbReference type="NCBI Taxonomy" id="2824561"/>
    <lineage>
        <taxon>Bacteria</taxon>
        <taxon>Pseudomonadati</taxon>
        <taxon>Verrucomicrobiota</taxon>
        <taxon>Verrucomicrobiia</taxon>
        <taxon>Verrucomicrobiales</taxon>
        <taxon>Verrucomicrobiaceae</taxon>
        <taxon>Luteolibacter</taxon>
    </lineage>
</organism>
<dbReference type="SUPFAM" id="SSF49785">
    <property type="entry name" value="Galactose-binding domain-like"/>
    <property type="match status" value="1"/>
</dbReference>
<protein>
    <submittedName>
        <fullName evidence="3">Discoidin domain-containing protein</fullName>
    </submittedName>
</protein>
<dbReference type="EMBL" id="CP073100">
    <property type="protein sequence ID" value="QUE49482.1"/>
    <property type="molecule type" value="Genomic_DNA"/>
</dbReference>
<dbReference type="InterPro" id="IPR008979">
    <property type="entry name" value="Galactose-bd-like_sf"/>
</dbReference>
<evidence type="ECO:0000313" key="4">
    <source>
        <dbReference type="Proteomes" id="UP000676169"/>
    </source>
</evidence>
<dbReference type="Pfam" id="PF04773">
    <property type="entry name" value="FecR"/>
    <property type="match status" value="1"/>
</dbReference>
<dbReference type="AlphaFoldDB" id="A0A975G541"/>
<keyword evidence="4" id="KW-1185">Reference proteome</keyword>
<keyword evidence="1" id="KW-1133">Transmembrane helix</keyword>
<dbReference type="Gene3D" id="2.60.120.260">
    <property type="entry name" value="Galactose-binding domain-like"/>
    <property type="match status" value="1"/>
</dbReference>
<dbReference type="InterPro" id="IPR000421">
    <property type="entry name" value="FA58C"/>
</dbReference>
<gene>
    <name evidence="3" type="ORF">KBB96_11420</name>
</gene>
<name>A0A975G541_9BACT</name>
<dbReference type="Pfam" id="PF00754">
    <property type="entry name" value="F5_F8_type_C"/>
    <property type="match status" value="1"/>
</dbReference>
<dbReference type="Gene3D" id="2.60.120.1440">
    <property type="match status" value="1"/>
</dbReference>
<evidence type="ECO:0000256" key="1">
    <source>
        <dbReference type="SAM" id="Phobius"/>
    </source>
</evidence>
<reference evidence="3" key="1">
    <citation type="submission" date="2021-04" db="EMBL/GenBank/DDBJ databases">
        <title>Luteolibacter sp. 32A isolated from the skin of an Anderson's salamander (Ambystoma andersonii).</title>
        <authorList>
            <person name="Spergser J."/>
            <person name="Busse H.-J."/>
        </authorList>
    </citation>
    <scope>NUCLEOTIDE SEQUENCE</scope>
    <source>
        <strain evidence="3">32A</strain>
    </source>
</reference>
<keyword evidence="1" id="KW-0812">Transmembrane</keyword>
<dbReference type="InterPro" id="IPR012373">
    <property type="entry name" value="Ferrdict_sens_TM"/>
</dbReference>
<dbReference type="Proteomes" id="UP000676169">
    <property type="component" value="Chromosome"/>
</dbReference>
<dbReference type="KEGG" id="lamb:KBB96_11420"/>
<evidence type="ECO:0000259" key="2">
    <source>
        <dbReference type="PROSITE" id="PS50022"/>
    </source>
</evidence>
<accession>A0A975G541</accession>
<dbReference type="PANTHER" id="PTHR30273">
    <property type="entry name" value="PERIPLASMIC SIGNAL SENSOR AND SIGMA FACTOR ACTIVATOR FECR-RELATED"/>
    <property type="match status" value="1"/>
</dbReference>
<proteinExistence type="predicted"/>
<feature type="transmembrane region" description="Helical" evidence="1">
    <location>
        <begin position="79"/>
        <end position="98"/>
    </location>
</feature>